<evidence type="ECO:0000313" key="2">
    <source>
        <dbReference type="EMBL" id="ORY13379.1"/>
    </source>
</evidence>
<organism evidence="2 3">
    <name type="scientific">Clohesyomyces aquaticus</name>
    <dbReference type="NCBI Taxonomy" id="1231657"/>
    <lineage>
        <taxon>Eukaryota</taxon>
        <taxon>Fungi</taxon>
        <taxon>Dikarya</taxon>
        <taxon>Ascomycota</taxon>
        <taxon>Pezizomycotina</taxon>
        <taxon>Dothideomycetes</taxon>
        <taxon>Pleosporomycetidae</taxon>
        <taxon>Pleosporales</taxon>
        <taxon>Lindgomycetaceae</taxon>
        <taxon>Clohesyomyces</taxon>
    </lineage>
</organism>
<reference evidence="2 3" key="1">
    <citation type="submission" date="2016-07" db="EMBL/GenBank/DDBJ databases">
        <title>Pervasive Adenine N6-methylation of Active Genes in Fungi.</title>
        <authorList>
            <consortium name="DOE Joint Genome Institute"/>
            <person name="Mondo S.J."/>
            <person name="Dannebaum R.O."/>
            <person name="Kuo R.C."/>
            <person name="Labutti K."/>
            <person name="Haridas S."/>
            <person name="Kuo A."/>
            <person name="Salamov A."/>
            <person name="Ahrendt S.R."/>
            <person name="Lipzen A."/>
            <person name="Sullivan W."/>
            <person name="Andreopoulos W.B."/>
            <person name="Clum A."/>
            <person name="Lindquist E."/>
            <person name="Daum C."/>
            <person name="Ramamoorthy G.K."/>
            <person name="Gryganskyi A."/>
            <person name="Culley D."/>
            <person name="Magnuson J.K."/>
            <person name="James T.Y."/>
            <person name="O'Malley M.A."/>
            <person name="Stajich J.E."/>
            <person name="Spatafora J.W."/>
            <person name="Visel A."/>
            <person name="Grigoriev I.V."/>
        </authorList>
    </citation>
    <scope>NUCLEOTIDE SEQUENCE [LARGE SCALE GENOMIC DNA]</scope>
    <source>
        <strain evidence="2 3">CBS 115471</strain>
    </source>
</reference>
<keyword evidence="3" id="KW-1185">Reference proteome</keyword>
<proteinExistence type="predicted"/>
<feature type="region of interest" description="Disordered" evidence="1">
    <location>
        <begin position="29"/>
        <end position="71"/>
    </location>
</feature>
<gene>
    <name evidence="2" type="ORF">BCR34DRAFT_586532</name>
</gene>
<dbReference type="Proteomes" id="UP000193144">
    <property type="component" value="Unassembled WGS sequence"/>
</dbReference>
<dbReference type="AlphaFoldDB" id="A0A1Y1ZSZ8"/>
<sequence length="166" mass="17522">MYRSVGLFAAACSDTSFYYNFDALRCRPTPAQDRPKTGGSAKADQATFDNLLPRGPMGNKTPISDRASPRDNILKTETVSLDKTLPVHINPPPDGIPTASDDPAITEAVSALPIGHNTVVPVAESARPGSAPARKKIHTVEMIHSGCSPTGKQTLAIYGTPPQGSK</sequence>
<dbReference type="EMBL" id="MCFA01000042">
    <property type="protein sequence ID" value="ORY13379.1"/>
    <property type="molecule type" value="Genomic_DNA"/>
</dbReference>
<name>A0A1Y1ZSZ8_9PLEO</name>
<comment type="caution">
    <text evidence="2">The sequence shown here is derived from an EMBL/GenBank/DDBJ whole genome shotgun (WGS) entry which is preliminary data.</text>
</comment>
<protein>
    <submittedName>
        <fullName evidence="2">Uncharacterized protein</fullName>
    </submittedName>
</protein>
<evidence type="ECO:0000313" key="3">
    <source>
        <dbReference type="Proteomes" id="UP000193144"/>
    </source>
</evidence>
<accession>A0A1Y1ZSZ8</accession>
<evidence type="ECO:0000256" key="1">
    <source>
        <dbReference type="SAM" id="MobiDB-lite"/>
    </source>
</evidence>